<evidence type="ECO:0000313" key="3">
    <source>
        <dbReference type="Proteomes" id="UP000800036"/>
    </source>
</evidence>
<dbReference type="Pfam" id="PF26138">
    <property type="entry name" value="DUF8040"/>
    <property type="match status" value="1"/>
</dbReference>
<reference evidence="2" key="1">
    <citation type="journal article" date="2020" name="Stud. Mycol.">
        <title>101 Dothideomycetes genomes: a test case for predicting lifestyles and emergence of pathogens.</title>
        <authorList>
            <person name="Haridas S."/>
            <person name="Albert R."/>
            <person name="Binder M."/>
            <person name="Bloem J."/>
            <person name="Labutti K."/>
            <person name="Salamov A."/>
            <person name="Andreopoulos B."/>
            <person name="Baker S."/>
            <person name="Barry K."/>
            <person name="Bills G."/>
            <person name="Bluhm B."/>
            <person name="Cannon C."/>
            <person name="Castanera R."/>
            <person name="Culley D."/>
            <person name="Daum C."/>
            <person name="Ezra D."/>
            <person name="Gonzalez J."/>
            <person name="Henrissat B."/>
            <person name="Kuo A."/>
            <person name="Liang C."/>
            <person name="Lipzen A."/>
            <person name="Lutzoni F."/>
            <person name="Magnuson J."/>
            <person name="Mondo S."/>
            <person name="Nolan M."/>
            <person name="Ohm R."/>
            <person name="Pangilinan J."/>
            <person name="Park H.-J."/>
            <person name="Ramirez L."/>
            <person name="Alfaro M."/>
            <person name="Sun H."/>
            <person name="Tritt A."/>
            <person name="Yoshinaga Y."/>
            <person name="Zwiers L.-H."/>
            <person name="Turgeon B."/>
            <person name="Goodwin S."/>
            <person name="Spatafora J."/>
            <person name="Crous P."/>
            <person name="Grigoriev I."/>
        </authorList>
    </citation>
    <scope>NUCLEOTIDE SEQUENCE</scope>
    <source>
        <strain evidence="2">CBS 107.79</strain>
    </source>
</reference>
<dbReference type="InterPro" id="IPR058353">
    <property type="entry name" value="DUF8040"/>
</dbReference>
<evidence type="ECO:0000313" key="2">
    <source>
        <dbReference type="EMBL" id="KAF1966117.1"/>
    </source>
</evidence>
<dbReference type="EMBL" id="ML976751">
    <property type="protein sequence ID" value="KAF1966117.1"/>
    <property type="molecule type" value="Genomic_DNA"/>
</dbReference>
<gene>
    <name evidence="2" type="ORF">BU23DRAFT_574361</name>
</gene>
<organism evidence="2 3">
    <name type="scientific">Bimuria novae-zelandiae CBS 107.79</name>
    <dbReference type="NCBI Taxonomy" id="1447943"/>
    <lineage>
        <taxon>Eukaryota</taxon>
        <taxon>Fungi</taxon>
        <taxon>Dikarya</taxon>
        <taxon>Ascomycota</taxon>
        <taxon>Pezizomycotina</taxon>
        <taxon>Dothideomycetes</taxon>
        <taxon>Pleosporomycetidae</taxon>
        <taxon>Pleosporales</taxon>
        <taxon>Massarineae</taxon>
        <taxon>Didymosphaeriaceae</taxon>
        <taxon>Bimuria</taxon>
    </lineage>
</organism>
<accession>A0A6A5UYG3</accession>
<evidence type="ECO:0000259" key="1">
    <source>
        <dbReference type="Pfam" id="PF26138"/>
    </source>
</evidence>
<protein>
    <recommendedName>
        <fullName evidence="1">DUF8040 domain-containing protein</fullName>
    </recommendedName>
</protein>
<dbReference type="AlphaFoldDB" id="A0A6A5UYG3"/>
<proteinExistence type="predicted"/>
<keyword evidence="3" id="KW-1185">Reference proteome</keyword>
<dbReference type="Proteomes" id="UP000800036">
    <property type="component" value="Unassembled WGS sequence"/>
</dbReference>
<name>A0A6A5UYG3_9PLEO</name>
<feature type="domain" description="DUF8040" evidence="1">
    <location>
        <begin position="24"/>
        <end position="113"/>
    </location>
</feature>
<dbReference type="OrthoDB" id="1681765at2759"/>
<sequence>MRLFLDEVLYRPTGLRVDGMEYGRGSEWVKAMREGHWDRIYNITGFHKEQFEALLELLIGEGLTASGEVDADEKLGIFMAVVSKDQSYRYLREQFQHSTRTLHRAFHEVLTILRKNLYPKMVQPLEDEYPLSYAFYANTQYAE</sequence>